<dbReference type="EMBL" id="CP062941">
    <property type="protein sequence ID" value="QOL49862.1"/>
    <property type="molecule type" value="Genomic_DNA"/>
</dbReference>
<dbReference type="InterPro" id="IPR032710">
    <property type="entry name" value="NTF2-like_dom_sf"/>
</dbReference>
<dbReference type="SUPFAM" id="SSF54427">
    <property type="entry name" value="NTF2-like"/>
    <property type="match status" value="1"/>
</dbReference>
<name>A0A7L9U6J8_9BURK</name>
<keyword evidence="3" id="KW-1185">Reference proteome</keyword>
<dbReference type="Proteomes" id="UP000593875">
    <property type="component" value="Chromosome"/>
</dbReference>
<dbReference type="InterPro" id="IPR008317">
    <property type="entry name" value="UCP030561"/>
</dbReference>
<dbReference type="KEGG" id="mlir:LPB04_00555"/>
<reference evidence="2 3" key="1">
    <citation type="submission" date="2020-10" db="EMBL/GenBank/DDBJ databases">
        <title>Genome sequencing of Massilia sp. LPB0304.</title>
        <authorList>
            <person name="Kim J."/>
        </authorList>
    </citation>
    <scope>NUCLEOTIDE SEQUENCE [LARGE SCALE GENOMIC DNA]</scope>
    <source>
        <strain evidence="2 3">LPB0304</strain>
    </source>
</reference>
<gene>
    <name evidence="2" type="ORF">LPB04_00555</name>
</gene>
<dbReference type="Pfam" id="PF12680">
    <property type="entry name" value="SnoaL_2"/>
    <property type="match status" value="1"/>
</dbReference>
<dbReference type="RefSeq" id="WP_193686887.1">
    <property type="nucleotide sequence ID" value="NZ_CP062941.1"/>
</dbReference>
<accession>A0A7L9U6J8</accession>
<feature type="domain" description="SnoaL-like" evidence="1">
    <location>
        <begin position="10"/>
        <end position="109"/>
    </location>
</feature>
<organism evidence="2 3">
    <name type="scientific">Massilia litorea</name>
    <dbReference type="NCBI Taxonomy" id="2769491"/>
    <lineage>
        <taxon>Bacteria</taxon>
        <taxon>Pseudomonadati</taxon>
        <taxon>Pseudomonadota</taxon>
        <taxon>Betaproteobacteria</taxon>
        <taxon>Burkholderiales</taxon>
        <taxon>Oxalobacteraceae</taxon>
        <taxon>Telluria group</taxon>
        <taxon>Massilia</taxon>
    </lineage>
</organism>
<sequence length="123" mass="13483">MTTLDPAAVVQAQLDAYNAKDVDALMRTYAPDAQQFVLHGPLLAQGHEVIRPRYVARFAEPDLHARLLGRTVLGNFVTDLELVTRNFPEGLGTVEMLCIYEVVEGRIQRASFATGATTLVTSP</sequence>
<dbReference type="AlphaFoldDB" id="A0A7L9U6J8"/>
<evidence type="ECO:0000259" key="1">
    <source>
        <dbReference type="Pfam" id="PF12680"/>
    </source>
</evidence>
<protein>
    <submittedName>
        <fullName evidence="2">Nuclear transport factor 2 family protein</fullName>
    </submittedName>
</protein>
<dbReference type="InterPro" id="IPR037401">
    <property type="entry name" value="SnoaL-like"/>
</dbReference>
<dbReference type="Gene3D" id="3.10.450.50">
    <property type="match status" value="1"/>
</dbReference>
<dbReference type="PIRSF" id="PIRSF030561">
    <property type="entry name" value="UCP030561"/>
    <property type="match status" value="1"/>
</dbReference>
<proteinExistence type="predicted"/>
<evidence type="ECO:0000313" key="3">
    <source>
        <dbReference type="Proteomes" id="UP000593875"/>
    </source>
</evidence>
<evidence type="ECO:0000313" key="2">
    <source>
        <dbReference type="EMBL" id="QOL49862.1"/>
    </source>
</evidence>